<evidence type="ECO:0000256" key="14">
    <source>
        <dbReference type="ARBA" id="ARBA00044898"/>
    </source>
</evidence>
<dbReference type="EMBL" id="CP043424">
    <property type="protein sequence ID" value="QIW12754.1"/>
    <property type="molecule type" value="Genomic_DNA"/>
</dbReference>
<comment type="similarity">
    <text evidence="2">Belongs to the major facilitator superfamily.</text>
</comment>
<dbReference type="RefSeq" id="WP_112870684.1">
    <property type="nucleotide sequence ID" value="NZ_CP021781.1"/>
</dbReference>
<feature type="transmembrane region" description="Helical" evidence="25">
    <location>
        <begin position="135"/>
        <end position="159"/>
    </location>
</feature>
<evidence type="ECO:0000256" key="16">
    <source>
        <dbReference type="ARBA" id="ARBA00044900"/>
    </source>
</evidence>
<feature type="transmembrane region" description="Helical" evidence="25">
    <location>
        <begin position="12"/>
        <end position="35"/>
    </location>
</feature>
<evidence type="ECO:0000256" key="20">
    <source>
        <dbReference type="ARBA" id="ARBA00044924"/>
    </source>
</evidence>
<dbReference type="GO" id="GO:0022857">
    <property type="term" value="F:transmembrane transporter activity"/>
    <property type="evidence" value="ECO:0007669"/>
    <property type="project" value="InterPro"/>
</dbReference>
<evidence type="ECO:0000256" key="17">
    <source>
        <dbReference type="ARBA" id="ARBA00044903"/>
    </source>
</evidence>
<dbReference type="KEGG" id="fad:CDH04_08910"/>
<dbReference type="PROSITE" id="PS50850">
    <property type="entry name" value="MFS"/>
    <property type="match status" value="1"/>
</dbReference>
<keyword evidence="6 25" id="KW-0472">Membrane</keyword>
<feature type="domain" description="Major facilitator superfamily (MFS) profile" evidence="26">
    <location>
        <begin position="10"/>
        <end position="407"/>
    </location>
</feature>
<feature type="transmembrane region" description="Helical" evidence="25">
    <location>
        <begin position="80"/>
        <end position="98"/>
    </location>
</feature>
<keyword evidence="5 25" id="KW-1133">Transmembrane helix</keyword>
<dbReference type="SUPFAM" id="SSF103473">
    <property type="entry name" value="MFS general substrate transporter"/>
    <property type="match status" value="1"/>
</dbReference>
<dbReference type="PANTHER" id="PTHR23512:SF3">
    <property type="entry name" value="MAJOR FACILITATOR SUPERFAMILY DOMAIN-CONTAINING PROTEIN 1"/>
    <property type="match status" value="1"/>
</dbReference>
<dbReference type="GO" id="GO:0005765">
    <property type="term" value="C:lysosomal membrane"/>
    <property type="evidence" value="ECO:0007669"/>
    <property type="project" value="UniProtKB-SubCell"/>
</dbReference>
<dbReference type="Proteomes" id="UP000251120">
    <property type="component" value="Chromosome"/>
</dbReference>
<dbReference type="OrthoDB" id="4474610at2"/>
<comment type="catalytic activity">
    <reaction evidence="9">
        <text>L-histidyl-glycine(out) = L-histidyl-glycine(in)</text>
        <dbReference type="Rhea" id="RHEA:79395"/>
        <dbReference type="ChEBI" id="CHEBI:229957"/>
    </reaction>
</comment>
<comment type="function">
    <text evidence="23">Lysosomal dipeptide uniporter that selectively exports lysine, arginine or histidine-containing dipeptides with a net positive charge from the lysosome lumen into the cytosol. Could play a role in a specific type of protein O-glycosylation indirectly regulating macrophages migration and tissue invasion. Also essential for liver homeostasis.</text>
</comment>
<dbReference type="PANTHER" id="PTHR23512">
    <property type="entry name" value="MAJOR FACILITATOR SUPERFAMILY DOMAIN-CONTAINING PROTEIN 1"/>
    <property type="match status" value="1"/>
</dbReference>
<keyword evidence="4 25" id="KW-0812">Transmembrane</keyword>
<comment type="catalytic activity">
    <reaction evidence="19">
        <text>L-alanyl-L-lysine(out) = L-alanyl-L-lysine(in)</text>
        <dbReference type="Rhea" id="RHEA:79415"/>
        <dbReference type="ChEBI" id="CHEBI:192470"/>
    </reaction>
</comment>
<evidence type="ECO:0000256" key="12">
    <source>
        <dbReference type="ARBA" id="ARBA00044891"/>
    </source>
</evidence>
<evidence type="ECO:0000256" key="1">
    <source>
        <dbReference type="ARBA" id="ARBA00004155"/>
    </source>
</evidence>
<evidence type="ECO:0000313" key="27">
    <source>
        <dbReference type="EMBL" id="AXA34507.1"/>
    </source>
</evidence>
<dbReference type="InterPro" id="IPR036259">
    <property type="entry name" value="MFS_trans_sf"/>
</dbReference>
<evidence type="ECO:0000256" key="19">
    <source>
        <dbReference type="ARBA" id="ARBA00044919"/>
    </source>
</evidence>
<evidence type="ECO:0000256" key="25">
    <source>
        <dbReference type="SAM" id="Phobius"/>
    </source>
</evidence>
<comment type="catalytic activity">
    <reaction evidence="8">
        <text>L-lysyl-L-alanine(out) = L-lysyl-L-alanine(in)</text>
        <dbReference type="Rhea" id="RHEA:79399"/>
        <dbReference type="ChEBI" id="CHEBI:229954"/>
    </reaction>
</comment>
<evidence type="ECO:0000256" key="21">
    <source>
        <dbReference type="ARBA" id="ARBA00044985"/>
    </source>
</evidence>
<evidence type="ECO:0000256" key="15">
    <source>
        <dbReference type="ARBA" id="ARBA00044899"/>
    </source>
</evidence>
<reference evidence="27 29" key="1">
    <citation type="submission" date="2017-06" db="EMBL/GenBank/DDBJ databases">
        <title>Complete genome of Francisella adeliensis.</title>
        <authorList>
            <person name="Vallesi A."/>
            <person name="Sjodin A."/>
        </authorList>
    </citation>
    <scope>NUCLEOTIDE SEQUENCE [LARGE SCALE GENOMIC DNA]</scope>
    <source>
        <strain evidence="27 29">FDC440</strain>
    </source>
</reference>
<evidence type="ECO:0000313" key="30">
    <source>
        <dbReference type="Proteomes" id="UP000681131"/>
    </source>
</evidence>
<keyword evidence="3" id="KW-0813">Transport</keyword>
<proteinExistence type="inferred from homology"/>
<comment type="catalytic activity">
    <reaction evidence="16">
        <text>L-lysyl-L-lysine(out) = L-lysyl-L-lysine(in)</text>
        <dbReference type="Rhea" id="RHEA:79403"/>
        <dbReference type="ChEBI" id="CHEBI:229956"/>
    </reaction>
</comment>
<comment type="catalytic activity">
    <reaction evidence="17">
        <text>L-arginyl-glycine(out) = L-arginyl-glycine(in)</text>
        <dbReference type="Rhea" id="RHEA:79391"/>
        <dbReference type="ChEBI" id="CHEBI:229955"/>
    </reaction>
</comment>
<evidence type="ECO:0000256" key="24">
    <source>
        <dbReference type="ARBA" id="ARBA00046376"/>
    </source>
</evidence>
<accession>A0A2Z4Y037</accession>
<dbReference type="InterPro" id="IPR052187">
    <property type="entry name" value="MFSD1"/>
</dbReference>
<evidence type="ECO:0000256" key="22">
    <source>
        <dbReference type="ARBA" id="ARBA00045018"/>
    </source>
</evidence>
<evidence type="ECO:0000256" key="4">
    <source>
        <dbReference type="ARBA" id="ARBA00022692"/>
    </source>
</evidence>
<dbReference type="EMBL" id="CP021781">
    <property type="protein sequence ID" value="AXA34507.1"/>
    <property type="molecule type" value="Genomic_DNA"/>
</dbReference>
<evidence type="ECO:0000259" key="26">
    <source>
        <dbReference type="PROSITE" id="PS50850"/>
    </source>
</evidence>
<evidence type="ECO:0000256" key="11">
    <source>
        <dbReference type="ARBA" id="ARBA00044884"/>
    </source>
</evidence>
<name>A0A2Z4Y037_9GAMM</name>
<comment type="subunit">
    <text evidence="24">Homodimer. Interacts with lysosomal protein GLMP (via lumenal domain); the interaction starts while both proteins are still in the endoplasmic reticulum and is required for stabilization of MFSD1 in lysosomes but has no direct effect on its targeting to lysosomes or transporter activity.</text>
</comment>
<feature type="transmembrane region" description="Helical" evidence="25">
    <location>
        <begin position="165"/>
        <end position="188"/>
    </location>
</feature>
<evidence type="ECO:0000256" key="2">
    <source>
        <dbReference type="ARBA" id="ARBA00008335"/>
    </source>
</evidence>
<keyword evidence="7" id="KW-0458">Lysosome</keyword>
<dbReference type="InterPro" id="IPR020846">
    <property type="entry name" value="MFS_dom"/>
</dbReference>
<keyword evidence="30" id="KW-1185">Reference proteome</keyword>
<comment type="catalytic activity">
    <reaction evidence="13">
        <text>L-alpha-aminoacyl-L-lysine(out) = L-alpha-aminoacyl-L-lysine(in)</text>
        <dbReference type="Rhea" id="RHEA:79383"/>
        <dbReference type="ChEBI" id="CHEBI:229966"/>
    </reaction>
</comment>
<comment type="catalytic activity">
    <reaction evidence="15">
        <text>L-arginyl-L-alpha-amino acid(out) = L-arginyl-L-alpha-amino acid(in)</text>
        <dbReference type="Rhea" id="RHEA:79371"/>
        <dbReference type="ChEBI" id="CHEBI:84315"/>
    </reaction>
</comment>
<comment type="subcellular location">
    <subcellularLocation>
        <location evidence="1">Lysosome membrane</location>
        <topology evidence="1">Multi-pass membrane protein</topology>
    </subcellularLocation>
</comment>
<evidence type="ECO:0000256" key="3">
    <source>
        <dbReference type="ARBA" id="ARBA00022448"/>
    </source>
</evidence>
<evidence type="ECO:0000256" key="9">
    <source>
        <dbReference type="ARBA" id="ARBA00044878"/>
    </source>
</evidence>
<feature type="transmembrane region" description="Helical" evidence="25">
    <location>
        <begin position="288"/>
        <end position="305"/>
    </location>
</feature>
<comment type="catalytic activity">
    <reaction evidence="14">
        <text>L-aspartyl-L-lysine(out) = L-aspartyl-L-lysine(in)</text>
        <dbReference type="Rhea" id="RHEA:79411"/>
        <dbReference type="ChEBI" id="CHEBI:229953"/>
    </reaction>
</comment>
<evidence type="ECO:0000256" key="18">
    <source>
        <dbReference type="ARBA" id="ARBA00044912"/>
    </source>
</evidence>
<protein>
    <recommendedName>
        <fullName evidence="21">Lysosomal dipeptide transporter MFSD1</fullName>
    </recommendedName>
    <alternativeName>
        <fullName evidence="22">Major facilitator superfamily domain-containing protein 1</fullName>
    </alternativeName>
</protein>
<comment type="catalytic activity">
    <reaction evidence="12">
        <text>L-lysyl-L-alpha-amino acid(out) = L-lysyl-L-alpha-amino acid(in)</text>
        <dbReference type="Rhea" id="RHEA:79387"/>
        <dbReference type="ChEBI" id="CHEBI:229965"/>
    </reaction>
</comment>
<evidence type="ECO:0000313" key="28">
    <source>
        <dbReference type="EMBL" id="QIW12754.1"/>
    </source>
</evidence>
<organism evidence="27 29">
    <name type="scientific">Francisella adeliensis</name>
    <dbReference type="NCBI Taxonomy" id="2007306"/>
    <lineage>
        <taxon>Bacteria</taxon>
        <taxon>Pseudomonadati</taxon>
        <taxon>Pseudomonadota</taxon>
        <taxon>Gammaproteobacteria</taxon>
        <taxon>Thiotrichales</taxon>
        <taxon>Francisellaceae</taxon>
        <taxon>Francisella</taxon>
    </lineage>
</organism>
<comment type="catalytic activity">
    <reaction evidence="11">
        <text>L-alpha-aminoacyl-L-histidine(out) = L-alpha-aminoacyl-L-histidine(in)</text>
        <dbReference type="Rhea" id="RHEA:79375"/>
        <dbReference type="ChEBI" id="CHEBI:229967"/>
    </reaction>
</comment>
<comment type="catalytic activity">
    <reaction evidence="20">
        <text>L-lysyl-glycine(out) = L-lysyl-glycine(in)</text>
        <dbReference type="Rhea" id="RHEA:79407"/>
        <dbReference type="ChEBI" id="CHEBI:191202"/>
    </reaction>
</comment>
<gene>
    <name evidence="27" type="ORF">CDH04_08910</name>
    <name evidence="28" type="ORF">FZC43_08915</name>
</gene>
<dbReference type="Pfam" id="PF07690">
    <property type="entry name" value="MFS_1"/>
    <property type="match status" value="2"/>
</dbReference>
<evidence type="ECO:0000256" key="5">
    <source>
        <dbReference type="ARBA" id="ARBA00022989"/>
    </source>
</evidence>
<feature type="transmembrane region" description="Helical" evidence="25">
    <location>
        <begin position="380"/>
        <end position="402"/>
    </location>
</feature>
<dbReference type="InterPro" id="IPR011701">
    <property type="entry name" value="MFS"/>
</dbReference>
<comment type="catalytic activity">
    <reaction evidence="10">
        <text>L-alpha-aminoacyl-L-arginine(out) = L-alpha-aminoacyl-L-arginine(in)</text>
        <dbReference type="Rhea" id="RHEA:79367"/>
        <dbReference type="ChEBI" id="CHEBI:229968"/>
    </reaction>
</comment>
<dbReference type="Gene3D" id="1.20.1250.20">
    <property type="entry name" value="MFS general substrate transporter like domains"/>
    <property type="match status" value="2"/>
</dbReference>
<feature type="transmembrane region" description="Helical" evidence="25">
    <location>
        <begin position="311"/>
        <end position="330"/>
    </location>
</feature>
<sequence length="407" mass="44962">MYKERLKALGISIWFICAFFYALEYFIRSSSGALYDSYAVLPYNMSPEQMSLSSSAFYLSYVVAQIPSGMLVDKYGIKRIMIASSIIFSTAIFIASMSTSPNMIILYRVLAGIGGGFAFLCALKSIALWLPDRYFPIFTGFTQFFLYLGATLSAGPLVIMAKYTSISVIMSGVFLVSVVLLLFSIFVIKIHPSYETKPAIQKRKVSAVQNLLKIMKNEQIWLHGFYCFTIYGTTVLFADLWGIRYLGLIGFSQETAGLCTSLIFIGIAIFSPIWGIIATAINSEAKPLIFAPLLGIFVVISLLYLNTSLYVAFILCILFGGIQAVHVLNYSSLRKSVAPVRIATALALVNMFLPLSGGVLQPVTGFIIQSLGHHHSDLYSFQIALCIIPLLMLLSFIIALFIKDTND</sequence>
<evidence type="ECO:0000256" key="10">
    <source>
        <dbReference type="ARBA" id="ARBA00044881"/>
    </source>
</evidence>
<evidence type="ECO:0000256" key="7">
    <source>
        <dbReference type="ARBA" id="ARBA00023228"/>
    </source>
</evidence>
<comment type="catalytic activity">
    <reaction evidence="18">
        <text>L-histidyl-L-alpha-amino acid(out) = L-histidyl-L-alpha-amino acid(in)</text>
        <dbReference type="Rhea" id="RHEA:79379"/>
        <dbReference type="ChEBI" id="CHEBI:229964"/>
    </reaction>
</comment>
<evidence type="ECO:0000256" key="8">
    <source>
        <dbReference type="ARBA" id="ARBA00044876"/>
    </source>
</evidence>
<feature type="transmembrane region" description="Helical" evidence="25">
    <location>
        <begin position="255"/>
        <end position="281"/>
    </location>
</feature>
<dbReference type="AlphaFoldDB" id="A0A2Z4Y037"/>
<evidence type="ECO:0000313" key="29">
    <source>
        <dbReference type="Proteomes" id="UP000251120"/>
    </source>
</evidence>
<evidence type="ECO:0000256" key="13">
    <source>
        <dbReference type="ARBA" id="ARBA00044893"/>
    </source>
</evidence>
<dbReference type="Proteomes" id="UP000681131">
    <property type="component" value="Chromosome"/>
</dbReference>
<feature type="transmembrane region" description="Helical" evidence="25">
    <location>
        <begin position="104"/>
        <end position="123"/>
    </location>
</feature>
<reference evidence="28 30" key="2">
    <citation type="submission" date="2019-08" db="EMBL/GenBank/DDBJ databases">
        <title>Complete genome sequences of Francisella adeliensis (FSC1325 and FSC1326).</title>
        <authorList>
            <person name="Ohrman C."/>
            <person name="Uneklint I."/>
            <person name="Vallesi A."/>
            <person name="Karlsson L."/>
            <person name="Sjodin A."/>
        </authorList>
    </citation>
    <scope>NUCLEOTIDE SEQUENCE [LARGE SCALE GENOMIC DNA]</scope>
    <source>
        <strain evidence="28 30">FSC1325</strain>
    </source>
</reference>
<evidence type="ECO:0000256" key="6">
    <source>
        <dbReference type="ARBA" id="ARBA00023136"/>
    </source>
</evidence>
<evidence type="ECO:0000256" key="23">
    <source>
        <dbReference type="ARBA" id="ARBA00045709"/>
    </source>
</evidence>
<feature type="transmembrane region" description="Helical" evidence="25">
    <location>
        <begin position="220"/>
        <end position="243"/>
    </location>
</feature>
<feature type="transmembrane region" description="Helical" evidence="25">
    <location>
        <begin position="342"/>
        <end position="368"/>
    </location>
</feature>